<comment type="caution">
    <text evidence="1">The sequence shown here is derived from an EMBL/GenBank/DDBJ whole genome shotgun (WGS) entry which is preliminary data.</text>
</comment>
<evidence type="ECO:0000313" key="2">
    <source>
        <dbReference type="Proteomes" id="UP001627408"/>
    </source>
</evidence>
<evidence type="ECO:0000313" key="1">
    <source>
        <dbReference type="EMBL" id="MFL4472333.1"/>
    </source>
</evidence>
<sequence>MAATGQGDLLVALPERGPLPDPVLRLIGQVRSALSADYVDARLIALDRARCLPGAPAVGAEFASVFGYGGQMQRLRQSSPGPLSQRAEARFDAAEAVRAAFFVQGQADPVVPFSVRLMAVSPVIEPVTVVVGEQVLELSPGGPPAQAVWSERSAILLAVPDAPPATLIGGGWSILTLLSGDNLQSRGPLAQVVHRIGPYTATFRLEFQGADVPFLSDAFKEITCQNALE</sequence>
<protein>
    <recommendedName>
        <fullName evidence="3">Type VI secretion system IcmF C-terminal domain-containing protein</fullName>
    </recommendedName>
</protein>
<dbReference type="RefSeq" id="WP_407594515.1">
    <property type="nucleotide sequence ID" value="NZ_JBHDIY010000004.1"/>
</dbReference>
<dbReference type="EMBL" id="JBHDIY010000004">
    <property type="protein sequence ID" value="MFL4472333.1"/>
    <property type="molecule type" value="Genomic_DNA"/>
</dbReference>
<dbReference type="Proteomes" id="UP001627408">
    <property type="component" value="Unassembled WGS sequence"/>
</dbReference>
<proteinExistence type="predicted"/>
<reference evidence="1 2" key="1">
    <citation type="submission" date="2024-08" db="EMBL/GenBank/DDBJ databases">
        <title>Tateyamaria sp. nov., isolated from marine algae.</title>
        <authorList>
            <person name="Choi B.J."/>
            <person name="Kim J.M."/>
            <person name="Lee J.K."/>
            <person name="Choi D.G."/>
            <person name="Bayburt H."/>
            <person name="Baek J.H."/>
            <person name="Han D.M."/>
            <person name="Jeon C.O."/>
        </authorList>
    </citation>
    <scope>NUCLEOTIDE SEQUENCE [LARGE SCALE GENOMIC DNA]</scope>
    <source>
        <strain evidence="1 2">KMU-156</strain>
    </source>
</reference>
<organism evidence="1 2">
    <name type="scientific">Tateyamaria armeniaca</name>
    <dbReference type="NCBI Taxonomy" id="2518930"/>
    <lineage>
        <taxon>Bacteria</taxon>
        <taxon>Pseudomonadati</taxon>
        <taxon>Pseudomonadota</taxon>
        <taxon>Alphaproteobacteria</taxon>
        <taxon>Rhodobacterales</taxon>
        <taxon>Roseobacteraceae</taxon>
        <taxon>Tateyamaria</taxon>
    </lineage>
</organism>
<keyword evidence="2" id="KW-1185">Reference proteome</keyword>
<accession>A0ABW8UYU3</accession>
<gene>
    <name evidence="1" type="ORF">ACERZ8_21505</name>
</gene>
<name>A0ABW8UYU3_9RHOB</name>
<evidence type="ECO:0008006" key="3">
    <source>
        <dbReference type="Google" id="ProtNLM"/>
    </source>
</evidence>